<keyword evidence="8" id="KW-0808">Transferase</keyword>
<keyword evidence="13" id="KW-0068">Autocatalytic cleavage</keyword>
<feature type="region of interest" description="Disordered" evidence="21">
    <location>
        <begin position="1"/>
        <end position="52"/>
    </location>
</feature>
<evidence type="ECO:0000256" key="21">
    <source>
        <dbReference type="SAM" id="MobiDB-lite"/>
    </source>
</evidence>
<keyword evidence="5" id="KW-0964">Secreted</keyword>
<accession>A0A2U8I392</accession>
<keyword evidence="4" id="KW-1032">Host cell membrane</keyword>
<dbReference type="KEGG" id="fsm:CCS41_02090"/>
<feature type="region of interest" description="Disordered" evidence="21">
    <location>
        <begin position="785"/>
        <end position="845"/>
    </location>
</feature>
<protein>
    <recommendedName>
        <fullName evidence="22">Peptidase C80 domain-containing protein</fullName>
    </recommendedName>
</protein>
<evidence type="ECO:0000256" key="19">
    <source>
        <dbReference type="ARBA" id="ARBA00023200"/>
    </source>
</evidence>
<keyword evidence="9" id="KW-0479">Metal-binding</keyword>
<dbReference type="Gene3D" id="3.40.50.11050">
    <property type="match status" value="1"/>
</dbReference>
<evidence type="ECO:0000256" key="12">
    <source>
        <dbReference type="ARBA" id="ARBA00022807"/>
    </source>
</evidence>
<evidence type="ECO:0000256" key="8">
    <source>
        <dbReference type="ARBA" id="ARBA00022679"/>
    </source>
</evidence>
<dbReference type="InterPro" id="IPR038383">
    <property type="entry name" value="CPD_dom_sf"/>
</dbReference>
<keyword evidence="17" id="KW-0446">Lipid-binding</keyword>
<dbReference type="GO" id="GO:0090729">
    <property type="term" value="F:toxin activity"/>
    <property type="evidence" value="ECO:0007669"/>
    <property type="project" value="UniProtKB-KW"/>
</dbReference>
<dbReference type="EMBL" id="CP021659">
    <property type="protein sequence ID" value="AWK13569.1"/>
    <property type="molecule type" value="Genomic_DNA"/>
</dbReference>
<evidence type="ECO:0000256" key="1">
    <source>
        <dbReference type="ARBA" id="ARBA00001946"/>
    </source>
</evidence>
<dbReference type="InterPro" id="IPR020974">
    <property type="entry name" value="CPD_dom"/>
</dbReference>
<comment type="subcellular location">
    <subcellularLocation>
        <location evidence="2">Host cell membrane</location>
    </subcellularLocation>
    <subcellularLocation>
        <location evidence="20">Host cytoplasm</location>
        <location evidence="20">Host cytosol</location>
    </subcellularLocation>
    <subcellularLocation>
        <location evidence="3">Secreted</location>
    </subcellularLocation>
</comment>
<dbReference type="GO" id="GO:0016740">
    <property type="term" value="F:transferase activity"/>
    <property type="evidence" value="ECO:0007669"/>
    <property type="project" value="UniProtKB-KW"/>
</dbReference>
<evidence type="ECO:0000256" key="6">
    <source>
        <dbReference type="ARBA" id="ARBA00022656"/>
    </source>
</evidence>
<evidence type="ECO:0000313" key="23">
    <source>
        <dbReference type="EMBL" id="AWK13569.1"/>
    </source>
</evidence>
<dbReference type="GO" id="GO:0044164">
    <property type="term" value="C:host cell cytosol"/>
    <property type="evidence" value="ECO:0007669"/>
    <property type="project" value="UniProtKB-SubCell"/>
</dbReference>
<keyword evidence="24" id="KW-1185">Reference proteome</keyword>
<dbReference type="PROSITE" id="PS51771">
    <property type="entry name" value="CGT_MARTX_CPD"/>
    <property type="match status" value="1"/>
</dbReference>
<reference evidence="23 24" key="1">
    <citation type="submission" date="2017-05" db="EMBL/GenBank/DDBJ databases">
        <title>Genome sequence of Candidatus Fukatsuia symbiotica and Candidatus Hamiltonella defensa from Acyrthosiphon pisum strain 5D.</title>
        <authorList>
            <person name="Patel V.A."/>
            <person name="Chevignon G."/>
            <person name="Russell J.A."/>
            <person name="Oliver K.M."/>
        </authorList>
    </citation>
    <scope>NUCLEOTIDE SEQUENCE [LARGE SCALE GENOMIC DNA]</scope>
    <source>
        <strain evidence="23 24">5D</strain>
    </source>
</reference>
<feature type="region of interest" description="Disordered" evidence="21">
    <location>
        <begin position="561"/>
        <end position="593"/>
    </location>
</feature>
<gene>
    <name evidence="23" type="ORF">CCS41_02090</name>
</gene>
<evidence type="ECO:0000256" key="7">
    <source>
        <dbReference type="ARBA" id="ARBA00022670"/>
    </source>
</evidence>
<evidence type="ECO:0000256" key="13">
    <source>
        <dbReference type="ARBA" id="ARBA00022813"/>
    </source>
</evidence>
<organism evidence="23 24">
    <name type="scientific">Candidatus Fukatsuia symbiotica</name>
    <dbReference type="NCBI Taxonomy" id="1878942"/>
    <lineage>
        <taxon>Bacteria</taxon>
        <taxon>Pseudomonadati</taxon>
        <taxon>Pseudomonadota</taxon>
        <taxon>Gammaproteobacteria</taxon>
        <taxon>Enterobacterales</taxon>
        <taxon>Yersiniaceae</taxon>
        <taxon>Candidatus Fukatsuia</taxon>
    </lineage>
</organism>
<feature type="compositionally biased region" description="Polar residues" evidence="21">
    <location>
        <begin position="31"/>
        <end position="40"/>
    </location>
</feature>
<keyword evidence="15" id="KW-1043">Host membrane</keyword>
<keyword evidence="16" id="KW-0843">Virulence</keyword>
<dbReference type="GO" id="GO:0008234">
    <property type="term" value="F:cysteine-type peptidase activity"/>
    <property type="evidence" value="ECO:0007669"/>
    <property type="project" value="UniProtKB-KW"/>
</dbReference>
<dbReference type="GO" id="GO:0046872">
    <property type="term" value="F:metal ion binding"/>
    <property type="evidence" value="ECO:0007669"/>
    <property type="project" value="UniProtKB-KW"/>
</dbReference>
<evidence type="ECO:0000256" key="5">
    <source>
        <dbReference type="ARBA" id="ARBA00022525"/>
    </source>
</evidence>
<feature type="domain" description="Peptidase C80" evidence="22">
    <location>
        <begin position="61"/>
        <end position="250"/>
    </location>
</feature>
<dbReference type="GO" id="GO:0005576">
    <property type="term" value="C:extracellular region"/>
    <property type="evidence" value="ECO:0007669"/>
    <property type="project" value="UniProtKB-SubCell"/>
</dbReference>
<evidence type="ECO:0000256" key="17">
    <source>
        <dbReference type="ARBA" id="ARBA00023121"/>
    </source>
</evidence>
<keyword evidence="19" id="KW-1035">Host cytoplasm</keyword>
<evidence type="ECO:0000256" key="9">
    <source>
        <dbReference type="ARBA" id="ARBA00022723"/>
    </source>
</evidence>
<dbReference type="AlphaFoldDB" id="A0A2U8I392"/>
<evidence type="ECO:0000256" key="10">
    <source>
        <dbReference type="ARBA" id="ARBA00022737"/>
    </source>
</evidence>
<keyword evidence="10" id="KW-0677">Repeat</keyword>
<evidence type="ECO:0000256" key="15">
    <source>
        <dbReference type="ARBA" id="ARBA00022870"/>
    </source>
</evidence>
<evidence type="ECO:0000256" key="14">
    <source>
        <dbReference type="ARBA" id="ARBA00022842"/>
    </source>
</evidence>
<sequence>MPHTSMSRYEATNTAPTLVTTPVSSTPISGSAATQSNSLSGAPGPAKRDNVAGWQRRDISALSRDERSKFDSILIIQLEDNEQSLRDAINLASKHPKKSVLLQLDAEGNSRLIHGDLMRLTGYSRWHFVGRSRGGEDDHNPTSLAGYDASGLLSVKKQVSQILGGAEPNEIVLIGSALASDDENPEFVDYRTQFADLLNQTNTGEPRTEPVGVVAYTTTVDVDEQGRRLTLDDDDQFKPGLIENRVVSRAAPKGLTSVQWMQLIRWMQEKYRNRVQNQPGNEGRYMSSASAEAYLKLYNFPPETRLRDYDMLLGNPDFFIFNGRLIEPGPVESHGHHSITQIDAQALARSNRESAKQEQPVNNEDIKKKWLIFPKKEQQAIAVLQSLHPDKNNIEIDVLWKSFNMSGELRQQLVDHLITENTVPEWAEAHKSASMDSNNTHRFDHIRSVVDPMIARFLRSDDQTMSMGSETRQAHYYAPAFLNDYLRSRGYQINDRGYPFRRDISGVFRGTHITPYEIVADERLLPFHGSHPDRTVTEIVMCGSALYRVSQENYTSGKSANISQYHYDRQSDPTYREFSDSDSDDEDYDHPIASKRIHKEYSRPLRRGQTSGFIYWIDTRGLEVVSMVESYILDPKAVADGGGGDAELHISAPFDKGIPADRIWLIDTEGNRALNIADLGEHFHNDLVDLEEETLQGASRIRYDRLFGRAEAKGLRILDISSMTSALPTQNNYNYDYQYYSPGALNSAKERTAPRPKNIPGSSLESRVVVDPVSRPVDTVEPMEFGKRVGPTMDSGEPMEVDESVDTPRDSGEPMEVDESASVPGDDVEPMDTDENVSSPRNSVEPSHHVYEIAVVQQGDADAIRAVGQWLRKDPMHRYLVVMNGEQADISSPNGTAFPMEASAQAWLTLNTSPRTYKYSLSVKKKGRHPPTYCGMINHCLTPEKE</sequence>
<evidence type="ECO:0000259" key="22">
    <source>
        <dbReference type="PROSITE" id="PS51771"/>
    </source>
</evidence>
<evidence type="ECO:0000256" key="2">
    <source>
        <dbReference type="ARBA" id="ARBA00004165"/>
    </source>
</evidence>
<evidence type="ECO:0000313" key="24">
    <source>
        <dbReference type="Proteomes" id="UP000261875"/>
    </source>
</evidence>
<dbReference type="GO" id="GO:0008289">
    <property type="term" value="F:lipid binding"/>
    <property type="evidence" value="ECO:0007669"/>
    <property type="project" value="UniProtKB-KW"/>
</dbReference>
<feature type="compositionally biased region" description="Basic and acidic residues" evidence="21">
    <location>
        <begin position="566"/>
        <end position="579"/>
    </location>
</feature>
<proteinExistence type="predicted"/>
<dbReference type="RefSeq" id="WP_119797122.1">
    <property type="nucleotide sequence ID" value="NZ_CP021659.1"/>
</dbReference>
<keyword evidence="6" id="KW-0800">Toxin</keyword>
<feature type="compositionally biased region" description="Polar residues" evidence="21">
    <location>
        <begin position="836"/>
        <end position="845"/>
    </location>
</feature>
<keyword evidence="18" id="KW-0472">Membrane</keyword>
<keyword evidence="14" id="KW-0460">Magnesium</keyword>
<feature type="compositionally biased region" description="Polar residues" evidence="21">
    <location>
        <begin position="1"/>
        <end position="13"/>
    </location>
</feature>
<keyword evidence="12" id="KW-0788">Thiol protease</keyword>
<dbReference type="GO" id="GO:0020002">
    <property type="term" value="C:host cell plasma membrane"/>
    <property type="evidence" value="ECO:0007669"/>
    <property type="project" value="UniProtKB-SubCell"/>
</dbReference>
<evidence type="ECO:0000256" key="4">
    <source>
        <dbReference type="ARBA" id="ARBA00022511"/>
    </source>
</evidence>
<keyword evidence="7" id="KW-0645">Protease</keyword>
<name>A0A2U8I392_9GAMM</name>
<keyword evidence="11" id="KW-0378">Hydrolase</keyword>
<dbReference type="Proteomes" id="UP000261875">
    <property type="component" value="Chromosome"/>
</dbReference>
<feature type="compositionally biased region" description="Acidic residues" evidence="21">
    <location>
        <begin position="826"/>
        <end position="835"/>
    </location>
</feature>
<dbReference type="Pfam" id="PF11713">
    <property type="entry name" value="Peptidase_C80"/>
    <property type="match status" value="1"/>
</dbReference>
<comment type="cofactor">
    <cofactor evidence="1">
        <name>Mg(2+)</name>
        <dbReference type="ChEBI" id="CHEBI:18420"/>
    </cofactor>
</comment>
<evidence type="ECO:0000256" key="20">
    <source>
        <dbReference type="ARBA" id="ARBA00023586"/>
    </source>
</evidence>
<feature type="region of interest" description="Disordered" evidence="21">
    <location>
        <begin position="748"/>
        <end position="767"/>
    </location>
</feature>
<evidence type="ECO:0000256" key="18">
    <source>
        <dbReference type="ARBA" id="ARBA00023136"/>
    </source>
</evidence>
<evidence type="ECO:0000256" key="3">
    <source>
        <dbReference type="ARBA" id="ARBA00004613"/>
    </source>
</evidence>
<feature type="compositionally biased region" description="Low complexity" evidence="21">
    <location>
        <begin position="14"/>
        <end position="29"/>
    </location>
</feature>
<evidence type="ECO:0000256" key="11">
    <source>
        <dbReference type="ARBA" id="ARBA00022801"/>
    </source>
</evidence>
<evidence type="ECO:0000256" key="16">
    <source>
        <dbReference type="ARBA" id="ARBA00023026"/>
    </source>
</evidence>
<dbReference type="OrthoDB" id="7026620at2"/>
<dbReference type="GO" id="GO:0006508">
    <property type="term" value="P:proteolysis"/>
    <property type="evidence" value="ECO:0007669"/>
    <property type="project" value="UniProtKB-KW"/>
</dbReference>